<organism evidence="9 10">
    <name type="scientific">Thermithiobacillus plumbiphilus</name>
    <dbReference type="NCBI Taxonomy" id="1729899"/>
    <lineage>
        <taxon>Bacteria</taxon>
        <taxon>Pseudomonadati</taxon>
        <taxon>Pseudomonadota</taxon>
        <taxon>Acidithiobacillia</taxon>
        <taxon>Acidithiobacillales</taxon>
        <taxon>Thermithiobacillaceae</taxon>
        <taxon>Thermithiobacillus</taxon>
    </lineage>
</organism>
<reference evidence="9 10" key="1">
    <citation type="submission" date="2024-04" db="EMBL/GenBank/DDBJ databases">
        <authorList>
            <person name="Abashina T."/>
            <person name="Shaikin A."/>
        </authorList>
    </citation>
    <scope>NUCLEOTIDE SEQUENCE [LARGE SCALE GENOMIC DNA]</scope>
    <source>
        <strain evidence="9 10">AAFK</strain>
    </source>
</reference>
<dbReference type="RefSeq" id="WP_341371587.1">
    <property type="nucleotide sequence ID" value="NZ_JBBPCO010000012.1"/>
</dbReference>
<evidence type="ECO:0000256" key="2">
    <source>
        <dbReference type="ARBA" id="ARBA00022617"/>
    </source>
</evidence>
<evidence type="ECO:0000256" key="4">
    <source>
        <dbReference type="ARBA" id="ARBA00022982"/>
    </source>
</evidence>
<dbReference type="Pfam" id="PF00034">
    <property type="entry name" value="Cytochrom_C"/>
    <property type="match status" value="1"/>
</dbReference>
<accession>A0ABU9DAI9</accession>
<dbReference type="PANTHER" id="PTHR35008">
    <property type="entry name" value="BLL4482 PROTEIN-RELATED"/>
    <property type="match status" value="1"/>
</dbReference>
<keyword evidence="5 6" id="KW-0408">Iron</keyword>
<evidence type="ECO:0000256" key="7">
    <source>
        <dbReference type="SAM" id="Phobius"/>
    </source>
</evidence>
<feature type="domain" description="Cytochrome c" evidence="8">
    <location>
        <begin position="83"/>
        <end position="173"/>
    </location>
</feature>
<name>A0ABU9DAI9_9PROT</name>
<dbReference type="Proteomes" id="UP001446205">
    <property type="component" value="Unassembled WGS sequence"/>
</dbReference>
<keyword evidence="7" id="KW-0812">Transmembrane</keyword>
<comment type="caution">
    <text evidence="9">The sequence shown here is derived from an EMBL/GenBank/DDBJ whole genome shotgun (WGS) entry which is preliminary data.</text>
</comment>
<keyword evidence="7" id="KW-0472">Membrane</keyword>
<proteinExistence type="predicted"/>
<evidence type="ECO:0000313" key="9">
    <source>
        <dbReference type="EMBL" id="MEK8090535.1"/>
    </source>
</evidence>
<evidence type="ECO:0000256" key="6">
    <source>
        <dbReference type="PROSITE-ProRule" id="PRU00433"/>
    </source>
</evidence>
<keyword evidence="3 6" id="KW-0479">Metal-binding</keyword>
<dbReference type="PRINTS" id="PR00605">
    <property type="entry name" value="CYTCHROMECIC"/>
</dbReference>
<dbReference type="Gene3D" id="1.10.760.10">
    <property type="entry name" value="Cytochrome c-like domain"/>
    <property type="match status" value="1"/>
</dbReference>
<keyword evidence="4" id="KW-0249">Electron transport</keyword>
<evidence type="ECO:0000256" key="3">
    <source>
        <dbReference type="ARBA" id="ARBA00022723"/>
    </source>
</evidence>
<keyword evidence="2 6" id="KW-0349">Heme</keyword>
<keyword evidence="10" id="KW-1185">Reference proteome</keyword>
<evidence type="ECO:0000313" key="10">
    <source>
        <dbReference type="Proteomes" id="UP001446205"/>
    </source>
</evidence>
<dbReference type="PANTHER" id="PTHR35008:SF8">
    <property type="entry name" value="ALCOHOL DEHYDROGENASE CYTOCHROME C SUBUNIT"/>
    <property type="match status" value="1"/>
</dbReference>
<gene>
    <name evidence="9" type="ORF">WOB96_12295</name>
</gene>
<keyword evidence="7" id="KW-1133">Transmembrane helix</keyword>
<dbReference type="EMBL" id="JBBPCO010000012">
    <property type="protein sequence ID" value="MEK8090535.1"/>
    <property type="molecule type" value="Genomic_DNA"/>
</dbReference>
<evidence type="ECO:0000259" key="8">
    <source>
        <dbReference type="PROSITE" id="PS51007"/>
    </source>
</evidence>
<feature type="transmembrane region" description="Helical" evidence="7">
    <location>
        <begin position="38"/>
        <end position="56"/>
    </location>
</feature>
<dbReference type="InterPro" id="IPR009056">
    <property type="entry name" value="Cyt_c-like_dom"/>
</dbReference>
<sequence length="211" mass="22570">MARDQERAQAQEVSALKIHRALLREAEEPAEAGHTGPWWLWAAVVLTVFTGGFYFGNHYGKFGVTPHLGYLTPGAGAHKEAVPQQVSGATVFTTHCASCHQANGQGVPGTFPPLVGSEWVQGDPETVVRILLNGLQGSISVRGATFNGAMPAWKDQLNDAEIAAVATHVRSMGGNKGGPVDVELVKRLRQELDTRSTPWTAAELQALRRGA</sequence>
<dbReference type="InterPro" id="IPR008168">
    <property type="entry name" value="Cyt_C_IC"/>
</dbReference>
<protein>
    <submittedName>
        <fullName evidence="9">Cytochrome c</fullName>
    </submittedName>
</protein>
<dbReference type="PROSITE" id="PS51007">
    <property type="entry name" value="CYTC"/>
    <property type="match status" value="1"/>
</dbReference>
<evidence type="ECO:0000256" key="5">
    <source>
        <dbReference type="ARBA" id="ARBA00023004"/>
    </source>
</evidence>
<evidence type="ECO:0000256" key="1">
    <source>
        <dbReference type="ARBA" id="ARBA00022448"/>
    </source>
</evidence>
<dbReference type="InterPro" id="IPR036909">
    <property type="entry name" value="Cyt_c-like_dom_sf"/>
</dbReference>
<dbReference type="SUPFAM" id="SSF46626">
    <property type="entry name" value="Cytochrome c"/>
    <property type="match status" value="1"/>
</dbReference>
<keyword evidence="1" id="KW-0813">Transport</keyword>
<dbReference type="InterPro" id="IPR051459">
    <property type="entry name" value="Cytochrome_c-type_DH"/>
</dbReference>